<proteinExistence type="predicted"/>
<evidence type="ECO:0000313" key="1">
    <source>
        <dbReference type="EMBL" id="MDO7875481.1"/>
    </source>
</evidence>
<sequence>MKYDDRTKPGFYKTRMEVIDGTKGVDFIAGQPPHFTQVWLLEVKDFREYQAELDAELKAGTLVLEVVQKAVHTCAGLYLAACGKHELIPADLRAAALRPPQWKLVLFLQQDPLPDSPHEQTNKKAVHNRVVQRQDIAKKLRAKLKPLGIGSELAELDHLPKNAGWMVTSA</sequence>
<dbReference type="EMBL" id="JAUQSY010000007">
    <property type="protein sequence ID" value="MDO7875481.1"/>
    <property type="molecule type" value="Genomic_DNA"/>
</dbReference>
<comment type="caution">
    <text evidence="1">The sequence shown here is derived from an EMBL/GenBank/DDBJ whole genome shotgun (WGS) entry which is preliminary data.</text>
</comment>
<keyword evidence="2" id="KW-1185">Reference proteome</keyword>
<name>A0ABT9BB39_9BACT</name>
<organism evidence="1 2">
    <name type="scientific">Hymenobacter aranciens</name>
    <dbReference type="NCBI Taxonomy" id="3063996"/>
    <lineage>
        <taxon>Bacteria</taxon>
        <taxon>Pseudomonadati</taxon>
        <taxon>Bacteroidota</taxon>
        <taxon>Cytophagia</taxon>
        <taxon>Cytophagales</taxon>
        <taxon>Hymenobacteraceae</taxon>
        <taxon>Hymenobacter</taxon>
    </lineage>
</organism>
<accession>A0ABT9BB39</accession>
<dbReference type="Proteomes" id="UP001176429">
    <property type="component" value="Unassembled WGS sequence"/>
</dbReference>
<reference evidence="1" key="1">
    <citation type="submission" date="2023-07" db="EMBL/GenBank/DDBJ databases">
        <authorList>
            <person name="Kim M.K."/>
        </authorList>
    </citation>
    <scope>NUCLEOTIDE SEQUENCE</scope>
    <source>
        <strain evidence="1">ASUV-10-1</strain>
    </source>
</reference>
<protein>
    <submittedName>
        <fullName evidence="1">Uncharacterized protein</fullName>
    </submittedName>
</protein>
<dbReference type="RefSeq" id="WP_305006791.1">
    <property type="nucleotide sequence ID" value="NZ_JAUQSY010000007.1"/>
</dbReference>
<evidence type="ECO:0000313" key="2">
    <source>
        <dbReference type="Proteomes" id="UP001176429"/>
    </source>
</evidence>
<gene>
    <name evidence="1" type="ORF">Q5H93_12125</name>
</gene>